<dbReference type="Proteomes" id="UP001166286">
    <property type="component" value="Unassembled WGS sequence"/>
</dbReference>
<evidence type="ECO:0000256" key="1">
    <source>
        <dbReference type="SAM" id="MobiDB-lite"/>
    </source>
</evidence>
<organism evidence="2 3">
    <name type="scientific">Cladonia borealis</name>
    <dbReference type="NCBI Taxonomy" id="184061"/>
    <lineage>
        <taxon>Eukaryota</taxon>
        <taxon>Fungi</taxon>
        <taxon>Dikarya</taxon>
        <taxon>Ascomycota</taxon>
        <taxon>Pezizomycotina</taxon>
        <taxon>Lecanoromycetes</taxon>
        <taxon>OSLEUM clade</taxon>
        <taxon>Lecanoromycetidae</taxon>
        <taxon>Lecanorales</taxon>
        <taxon>Lecanorineae</taxon>
        <taxon>Cladoniaceae</taxon>
        <taxon>Cladonia</taxon>
    </lineage>
</organism>
<feature type="region of interest" description="Disordered" evidence="1">
    <location>
        <begin position="278"/>
        <end position="414"/>
    </location>
</feature>
<feature type="region of interest" description="Disordered" evidence="1">
    <location>
        <begin position="507"/>
        <end position="529"/>
    </location>
</feature>
<feature type="region of interest" description="Disordered" evidence="1">
    <location>
        <begin position="60"/>
        <end position="96"/>
    </location>
</feature>
<dbReference type="EMBL" id="JAFEKC020000020">
    <property type="protein sequence ID" value="KAK0508736.1"/>
    <property type="molecule type" value="Genomic_DNA"/>
</dbReference>
<gene>
    <name evidence="2" type="ORF">JMJ35_009012</name>
</gene>
<keyword evidence="3" id="KW-1185">Reference proteome</keyword>
<evidence type="ECO:0000313" key="3">
    <source>
        <dbReference type="Proteomes" id="UP001166286"/>
    </source>
</evidence>
<sequence>MSEAGPRRGSSDAGQAEPDAANPNGSEPVERLSYEVGIPRRRGDIGRKLYSDEIMIGLALGSPGDNPMPPQPANDRDVDDFPDNFSLPRYPSSQMGYQCQVGAGGVALTRKGSKWKTLGGLLGRKKSVARAPKASPFYQLDAPSQQGPTNQLIPQDNLETNALRRKRADSARTVQGKRGRAGTLQSTTKVEVGGLLRRNSSRRKGFRRKKTDADDLLPEMRVLHSALSAHAAVEDQQPLMTNLLPPGQSLLQVQIPSVELERYSVMFGDVLQDKLQAKPEPSLLSRRQGHSEELQGPDKLTTENLADHLPKPRRDDDARSSKSSGRAPSFSLFPMTSPTSVRNTTSKPISKPSPLSRSVTAPDTTLSQPRPNVRTSQSHGSDHVFVIVQTPEETSIHGRKPSSNPTSTSANSSQTNFFDCTENAGYSWADKNAPRFATQPIPREAYPTRKSSMRKLPLTQSLRHHQASDSMGTAAEVSIAREISISRRQRQFLVPIVPKVVQQPMQPTLIGEESTDASRKSTYPTLEDA</sequence>
<feature type="compositionally biased region" description="Polar residues" evidence="1">
    <location>
        <begin position="334"/>
        <end position="379"/>
    </location>
</feature>
<accession>A0AA39U6B7</accession>
<name>A0AA39U6B7_9LECA</name>
<comment type="caution">
    <text evidence="2">The sequence shown here is derived from an EMBL/GenBank/DDBJ whole genome shotgun (WGS) entry which is preliminary data.</text>
</comment>
<proteinExistence type="predicted"/>
<feature type="compositionally biased region" description="Polar residues" evidence="1">
    <location>
        <begin position="520"/>
        <end position="529"/>
    </location>
</feature>
<reference evidence="2" key="1">
    <citation type="submission" date="2023-03" db="EMBL/GenBank/DDBJ databases">
        <title>Complete genome of Cladonia borealis.</title>
        <authorList>
            <person name="Park H."/>
        </authorList>
    </citation>
    <scope>NUCLEOTIDE SEQUENCE</scope>
    <source>
        <strain evidence="2">ANT050790</strain>
    </source>
</reference>
<feature type="region of interest" description="Disordered" evidence="1">
    <location>
        <begin position="1"/>
        <end position="35"/>
    </location>
</feature>
<feature type="compositionally biased region" description="Low complexity" evidence="1">
    <location>
        <begin position="402"/>
        <end position="414"/>
    </location>
</feature>
<feature type="compositionally biased region" description="Basic and acidic residues" evidence="1">
    <location>
        <begin position="305"/>
        <end position="320"/>
    </location>
</feature>
<evidence type="ECO:0000313" key="2">
    <source>
        <dbReference type="EMBL" id="KAK0508736.1"/>
    </source>
</evidence>
<protein>
    <submittedName>
        <fullName evidence="2">Uncharacterized protein</fullName>
    </submittedName>
</protein>
<feature type="compositionally biased region" description="Basic and acidic residues" evidence="1">
    <location>
        <begin position="1"/>
        <end position="10"/>
    </location>
</feature>
<dbReference type="AlphaFoldDB" id="A0AA39U6B7"/>